<name>A0AAW0SXH3_SCYPA</name>
<dbReference type="Proteomes" id="UP001487740">
    <property type="component" value="Unassembled WGS sequence"/>
</dbReference>
<gene>
    <name evidence="1" type="ORF">O3P69_019628</name>
</gene>
<dbReference type="SMART" id="SM00718">
    <property type="entry name" value="DM4_12"/>
    <property type="match status" value="1"/>
</dbReference>
<reference evidence="1 2" key="1">
    <citation type="submission" date="2023-03" db="EMBL/GenBank/DDBJ databases">
        <title>High-quality genome of Scylla paramamosain provides insights in environmental adaptation.</title>
        <authorList>
            <person name="Zhang L."/>
        </authorList>
    </citation>
    <scope>NUCLEOTIDE SEQUENCE [LARGE SCALE GENOMIC DNA]</scope>
    <source>
        <strain evidence="1">LZ_2023a</strain>
        <tissue evidence="1">Muscle</tissue>
    </source>
</reference>
<dbReference type="Pfam" id="PF07841">
    <property type="entry name" value="DM4_12"/>
    <property type="match status" value="1"/>
</dbReference>
<dbReference type="PANTHER" id="PTHR21398">
    <property type="entry name" value="AGAP007094-PA"/>
    <property type="match status" value="1"/>
</dbReference>
<protein>
    <submittedName>
        <fullName evidence="1">Uncharacterized protein</fullName>
    </submittedName>
</protein>
<dbReference type="AlphaFoldDB" id="A0AAW0SXH3"/>
<sequence>MGGETSRLIQFTQANLPEFVSKRRYLALPVGSNIEIKWSMNFPFNTFTLYEAAAALAIPIKIPIPDSLVLEEEQVFKRSISQYAGARRANLDAIRKGEDRREKIYVYNYFESAFGKAGMAGRSCVLRAICEVAEAPFDQGLLGELVNTMLTPSLAGKPTEEEAWMNYTDYLEAEVHGRVVGRCGHRYVGMWYLPF</sequence>
<evidence type="ECO:0000313" key="1">
    <source>
        <dbReference type="EMBL" id="KAK8379748.1"/>
    </source>
</evidence>
<dbReference type="PANTHER" id="PTHR21398:SF6">
    <property type="entry name" value="AGAP007094-PA"/>
    <property type="match status" value="1"/>
</dbReference>
<organism evidence="1 2">
    <name type="scientific">Scylla paramamosain</name>
    <name type="common">Mud crab</name>
    <dbReference type="NCBI Taxonomy" id="85552"/>
    <lineage>
        <taxon>Eukaryota</taxon>
        <taxon>Metazoa</taxon>
        <taxon>Ecdysozoa</taxon>
        <taxon>Arthropoda</taxon>
        <taxon>Crustacea</taxon>
        <taxon>Multicrustacea</taxon>
        <taxon>Malacostraca</taxon>
        <taxon>Eumalacostraca</taxon>
        <taxon>Eucarida</taxon>
        <taxon>Decapoda</taxon>
        <taxon>Pleocyemata</taxon>
        <taxon>Brachyura</taxon>
        <taxon>Eubrachyura</taxon>
        <taxon>Portunoidea</taxon>
        <taxon>Portunidae</taxon>
        <taxon>Portuninae</taxon>
        <taxon>Scylla</taxon>
    </lineage>
</organism>
<keyword evidence="2" id="KW-1185">Reference proteome</keyword>
<comment type="caution">
    <text evidence="1">The sequence shown here is derived from an EMBL/GenBank/DDBJ whole genome shotgun (WGS) entry which is preliminary data.</text>
</comment>
<accession>A0AAW0SXH3</accession>
<proteinExistence type="predicted"/>
<evidence type="ECO:0000313" key="2">
    <source>
        <dbReference type="Proteomes" id="UP001487740"/>
    </source>
</evidence>
<dbReference type="EMBL" id="JARAKH010000043">
    <property type="protein sequence ID" value="KAK8379748.1"/>
    <property type="molecule type" value="Genomic_DNA"/>
</dbReference>
<dbReference type="InterPro" id="IPR006631">
    <property type="entry name" value="DM4_12"/>
</dbReference>